<gene>
    <name evidence="4" type="ordered locus">Trebr_0930</name>
</gene>
<dbReference type="PANTHER" id="PTHR33619">
    <property type="entry name" value="POLYSACCHARIDE EXPORT PROTEIN GFCE-RELATED"/>
    <property type="match status" value="1"/>
</dbReference>
<dbReference type="AlphaFoldDB" id="F4LJH1"/>
<evidence type="ECO:0000313" key="4">
    <source>
        <dbReference type="EMBL" id="AEE16366.1"/>
    </source>
</evidence>
<evidence type="ECO:0000256" key="2">
    <source>
        <dbReference type="SAM" id="SignalP"/>
    </source>
</evidence>
<dbReference type="GO" id="GO:0015159">
    <property type="term" value="F:polysaccharide transmembrane transporter activity"/>
    <property type="evidence" value="ECO:0007669"/>
    <property type="project" value="InterPro"/>
</dbReference>
<keyword evidence="5" id="KW-1185">Reference proteome</keyword>
<keyword evidence="1" id="KW-0472">Membrane</keyword>
<feature type="signal peptide" evidence="2">
    <location>
        <begin position="1"/>
        <end position="24"/>
    </location>
</feature>
<dbReference type="OrthoDB" id="354707at2"/>
<feature type="chain" id="PRO_5003312703" evidence="2">
    <location>
        <begin position="25"/>
        <end position="529"/>
    </location>
</feature>
<dbReference type="InterPro" id="IPR019554">
    <property type="entry name" value="Soluble_ligand-bd"/>
</dbReference>
<evidence type="ECO:0000259" key="3">
    <source>
        <dbReference type="Pfam" id="PF10531"/>
    </source>
</evidence>
<dbReference type="EMBL" id="CP002696">
    <property type="protein sequence ID" value="AEE16366.1"/>
    <property type="molecule type" value="Genomic_DNA"/>
</dbReference>
<proteinExistence type="predicted"/>
<keyword evidence="1" id="KW-0812">Transmembrane</keyword>
<keyword evidence="2" id="KW-0732">Signal</keyword>
<organism evidence="4 5">
    <name type="scientific">Treponema brennaborense (strain DSM 12168 / CIP 105900 / DD5/3)</name>
    <dbReference type="NCBI Taxonomy" id="906968"/>
    <lineage>
        <taxon>Bacteria</taxon>
        <taxon>Pseudomonadati</taxon>
        <taxon>Spirochaetota</taxon>
        <taxon>Spirochaetia</taxon>
        <taxon>Spirochaetales</taxon>
        <taxon>Treponemataceae</taxon>
        <taxon>Treponema</taxon>
    </lineage>
</organism>
<dbReference type="RefSeq" id="WP_013758085.1">
    <property type="nucleotide sequence ID" value="NC_015500.1"/>
</dbReference>
<dbReference type="Pfam" id="PF10531">
    <property type="entry name" value="SLBB"/>
    <property type="match status" value="1"/>
</dbReference>
<evidence type="ECO:0000313" key="5">
    <source>
        <dbReference type="Proteomes" id="UP000006546"/>
    </source>
</evidence>
<dbReference type="eggNOG" id="COG1596">
    <property type="taxonomic scope" value="Bacteria"/>
</dbReference>
<dbReference type="Gene3D" id="3.10.560.10">
    <property type="entry name" value="Outer membrane lipoprotein wza domain like"/>
    <property type="match status" value="2"/>
</dbReference>
<feature type="transmembrane region" description="Helical" evidence="1">
    <location>
        <begin position="507"/>
        <end position="527"/>
    </location>
</feature>
<dbReference type="Proteomes" id="UP000006546">
    <property type="component" value="Chromosome"/>
</dbReference>
<dbReference type="KEGG" id="tbe:Trebr_0930"/>
<accession>F4LJH1</accession>
<reference evidence="5" key="1">
    <citation type="submission" date="2011-04" db="EMBL/GenBank/DDBJ databases">
        <title>The complete genome of Treponema brennaborense DSM 12168.</title>
        <authorList>
            <person name="Lucas S."/>
            <person name="Han J."/>
            <person name="Lapidus A."/>
            <person name="Bruce D."/>
            <person name="Goodwin L."/>
            <person name="Pitluck S."/>
            <person name="Peters L."/>
            <person name="Kyrpides N."/>
            <person name="Mavromatis K."/>
            <person name="Ivanova N."/>
            <person name="Mikhailova N."/>
            <person name="Pagani I."/>
            <person name="Teshima H."/>
            <person name="Detter J.C."/>
            <person name="Tapia R."/>
            <person name="Han C."/>
            <person name="Land M."/>
            <person name="Hauser L."/>
            <person name="Markowitz V."/>
            <person name="Cheng J.-F."/>
            <person name="Hugenholtz P."/>
            <person name="Woyke T."/>
            <person name="Wu D."/>
            <person name="Gronow S."/>
            <person name="Wellnitz S."/>
            <person name="Brambilla E."/>
            <person name="Klenk H.-P."/>
            <person name="Eisen J.A."/>
        </authorList>
    </citation>
    <scope>NUCLEOTIDE SEQUENCE [LARGE SCALE GENOMIC DNA]</scope>
    <source>
        <strain evidence="5">DSM 12168 / CIP 105900 / DD5/3</strain>
    </source>
</reference>
<feature type="domain" description="Soluble ligand binding" evidence="3">
    <location>
        <begin position="238"/>
        <end position="292"/>
    </location>
</feature>
<dbReference type="STRING" id="906968.Trebr_0930"/>
<dbReference type="PANTHER" id="PTHR33619:SF3">
    <property type="entry name" value="POLYSACCHARIDE EXPORT PROTEIN GFCE-RELATED"/>
    <property type="match status" value="1"/>
</dbReference>
<dbReference type="HOGENOM" id="CLU_038819_0_0_12"/>
<name>F4LJH1_TREBD</name>
<protein>
    <submittedName>
        <fullName evidence="4">Soluble ligand binding domain protein</fullName>
    </submittedName>
</protein>
<dbReference type="InterPro" id="IPR049712">
    <property type="entry name" value="Poly_export"/>
</dbReference>
<evidence type="ECO:0000256" key="1">
    <source>
        <dbReference type="SAM" id="Phobius"/>
    </source>
</evidence>
<sequence length="529" mass="58555">MNCKNCFWIFTFCFVLLYGSFAQNADLFGSSAGSSKVSNSTDSLSTLSIDASKELLKNKTSQDGELVPSAQLAMSSSDYLVTAGDVYTLAFAVGGTPVTYAISVDTTYRIRVANLAVLDVAGKTFVQTKQAVEEIVTKNYPMSGVQFVLLTPAVFKVTVNGEVTKTSVLQSWGLTRLSSVLEDLLTVYSSTRNVTVTSANGKKRSYDLFRASRFGELSQDPYLRPGDTVTVNRADRKIKISGAVERPGEYELLSDENLSRLVTYYAGGLTEFADISRVELTRLLGTDSLSGEKIYLDKDSFSADYGLYAHDSVYIPTYTELKPVVFFEGAVYSNETSSATLSASSQTRIVPEASTRIAVTFNVGENYASLIRRNKKMFSEVSDTENSYIIRRNGTMIPINIDRILYDVSFYSKESVEQYDTLMIPFCQYFVSVAGAVKVPGRYPYIPNRDWSYYIGLAGGFDENRNTNSIITIKDRYGNVLQKTDLITPESTITAKTNSFTYYFNQYSPVITTILSLITTALTVYSVTK</sequence>
<keyword evidence="1" id="KW-1133">Transmembrane helix</keyword>